<evidence type="ECO:0000313" key="8">
    <source>
        <dbReference type="EMBL" id="CDW75213.1"/>
    </source>
</evidence>
<proteinExistence type="inferred from homology"/>
<dbReference type="EC" id="2.7.11.1" evidence="1"/>
<dbReference type="Proteomes" id="UP000039865">
    <property type="component" value="Unassembled WGS sequence"/>
</dbReference>
<keyword evidence="8" id="KW-0808">Transferase</keyword>
<dbReference type="InterPro" id="IPR017441">
    <property type="entry name" value="Protein_kinase_ATP_BS"/>
</dbReference>
<dbReference type="InterPro" id="IPR011009">
    <property type="entry name" value="Kinase-like_dom_sf"/>
</dbReference>
<feature type="binding site" evidence="5">
    <location>
        <position position="45"/>
    </location>
    <ligand>
        <name>ATP</name>
        <dbReference type="ChEBI" id="CHEBI:30616"/>
    </ligand>
</feature>
<evidence type="ECO:0000313" key="9">
    <source>
        <dbReference type="Proteomes" id="UP000039865"/>
    </source>
</evidence>
<dbReference type="EMBL" id="CCKQ01004081">
    <property type="protein sequence ID" value="CDW75213.1"/>
    <property type="molecule type" value="Genomic_DNA"/>
</dbReference>
<keyword evidence="6" id="KW-0723">Serine/threonine-protein kinase</keyword>
<evidence type="ECO:0000256" key="3">
    <source>
        <dbReference type="ARBA" id="ARBA00022840"/>
    </source>
</evidence>
<keyword evidence="8" id="KW-0418">Kinase</keyword>
<dbReference type="AlphaFoldDB" id="A0A078A150"/>
<evidence type="ECO:0000259" key="7">
    <source>
        <dbReference type="PROSITE" id="PS50011"/>
    </source>
</evidence>
<accession>A0A078A150</accession>
<reference evidence="8 9" key="1">
    <citation type="submission" date="2014-06" db="EMBL/GenBank/DDBJ databases">
        <authorList>
            <person name="Swart Estienne"/>
        </authorList>
    </citation>
    <scope>NUCLEOTIDE SEQUENCE [LARGE SCALE GENOMIC DNA]</scope>
    <source>
        <strain evidence="8 9">130c</strain>
    </source>
</reference>
<dbReference type="Gene3D" id="1.10.510.10">
    <property type="entry name" value="Transferase(Phosphotransferase) domain 1"/>
    <property type="match status" value="1"/>
</dbReference>
<dbReference type="InterPro" id="IPR008271">
    <property type="entry name" value="Ser/Thr_kinase_AS"/>
</dbReference>
<dbReference type="PROSITE" id="PS00107">
    <property type="entry name" value="PROTEIN_KINASE_ATP"/>
    <property type="match status" value="1"/>
</dbReference>
<dbReference type="Pfam" id="PF00069">
    <property type="entry name" value="Pkinase"/>
    <property type="match status" value="1"/>
</dbReference>
<evidence type="ECO:0000256" key="6">
    <source>
        <dbReference type="RuleBase" id="RU000304"/>
    </source>
</evidence>
<dbReference type="InParanoid" id="A0A078A150"/>
<keyword evidence="9" id="KW-1185">Reference proteome</keyword>
<dbReference type="SUPFAM" id="SSF56112">
    <property type="entry name" value="Protein kinase-like (PK-like)"/>
    <property type="match status" value="1"/>
</dbReference>
<comment type="similarity">
    <text evidence="6">Belongs to the protein kinase superfamily.</text>
</comment>
<keyword evidence="2 5" id="KW-0547">Nucleotide-binding</keyword>
<dbReference type="PROSITE" id="PS50011">
    <property type="entry name" value="PROTEIN_KINASE_DOM"/>
    <property type="match status" value="1"/>
</dbReference>
<evidence type="ECO:0000256" key="2">
    <source>
        <dbReference type="ARBA" id="ARBA00022741"/>
    </source>
</evidence>
<dbReference type="SMART" id="SM00220">
    <property type="entry name" value="S_TKc"/>
    <property type="match status" value="1"/>
</dbReference>
<evidence type="ECO:0000256" key="4">
    <source>
        <dbReference type="ARBA" id="ARBA00023860"/>
    </source>
</evidence>
<dbReference type="OrthoDB" id="5979581at2759"/>
<dbReference type="PANTHER" id="PTHR11909">
    <property type="entry name" value="CASEIN KINASE-RELATED"/>
    <property type="match status" value="1"/>
</dbReference>
<dbReference type="GO" id="GO:0004674">
    <property type="term" value="F:protein serine/threonine kinase activity"/>
    <property type="evidence" value="ECO:0007669"/>
    <property type="project" value="UniProtKB-KW"/>
</dbReference>
<dbReference type="InterPro" id="IPR000719">
    <property type="entry name" value="Prot_kinase_dom"/>
</dbReference>
<name>A0A078A150_STYLE</name>
<dbReference type="PROSITE" id="PS00108">
    <property type="entry name" value="PROTEIN_KINASE_ST"/>
    <property type="match status" value="1"/>
</dbReference>
<keyword evidence="3 5" id="KW-0067">ATP-binding</keyword>
<organism evidence="8 9">
    <name type="scientific">Stylonychia lemnae</name>
    <name type="common">Ciliate</name>
    <dbReference type="NCBI Taxonomy" id="5949"/>
    <lineage>
        <taxon>Eukaryota</taxon>
        <taxon>Sar</taxon>
        <taxon>Alveolata</taxon>
        <taxon>Ciliophora</taxon>
        <taxon>Intramacronucleata</taxon>
        <taxon>Spirotrichea</taxon>
        <taxon>Stichotrichia</taxon>
        <taxon>Sporadotrichida</taxon>
        <taxon>Oxytrichidae</taxon>
        <taxon>Stylonychinae</taxon>
        <taxon>Stylonychia</taxon>
    </lineage>
</organism>
<dbReference type="InterPro" id="IPR050235">
    <property type="entry name" value="CK1_Ser-Thr_kinase"/>
</dbReference>
<sequence length="269" mass="30881">MSISQFKESDFPKTLRGYQYECILGNGTYGVVCKYNKDGASFAVKFESQYSNTQMIQEKQRLKMIDAENQKIQDENLKIKAPKIILDGSIRAQNNSSITFNYIILDFLSQSIFDGQQYLSKSNLAVQMIQQLENLHAIGIVHRDVKLENFMINNNQVYLIDLGASKEYLVKNEFGETSHLPLKTQCSIMGTPYTASLNSHRCIEVVRADDLISVIYSLIWLWDDSFPMKVQVLQSIERNASVQEQFAICYQLKQSLRASHLSNFPYLQK</sequence>
<feature type="domain" description="Protein kinase" evidence="7">
    <location>
        <begin position="18"/>
        <end position="269"/>
    </location>
</feature>
<protein>
    <recommendedName>
        <fullName evidence="4">Casein kinase I</fullName>
        <ecNumber evidence="1">2.7.11.1</ecNumber>
    </recommendedName>
</protein>
<evidence type="ECO:0000256" key="1">
    <source>
        <dbReference type="ARBA" id="ARBA00012513"/>
    </source>
</evidence>
<gene>
    <name evidence="8" type="primary">Contig9417.g10072</name>
    <name evidence="8" type="ORF">STYLEM_4200</name>
</gene>
<evidence type="ECO:0000256" key="5">
    <source>
        <dbReference type="PROSITE-ProRule" id="PRU10141"/>
    </source>
</evidence>
<dbReference type="GO" id="GO:0005524">
    <property type="term" value="F:ATP binding"/>
    <property type="evidence" value="ECO:0007669"/>
    <property type="project" value="UniProtKB-UniRule"/>
</dbReference>